<dbReference type="OrthoDB" id="2745898at2759"/>
<evidence type="ECO:0000313" key="2">
    <source>
        <dbReference type="Proteomes" id="UP000567179"/>
    </source>
</evidence>
<protein>
    <submittedName>
        <fullName evidence="1">Uncharacterized protein</fullName>
    </submittedName>
</protein>
<accession>A0A8H5ATP4</accession>
<gene>
    <name evidence="1" type="ORF">D9619_008239</name>
</gene>
<organism evidence="1 2">
    <name type="scientific">Psilocybe cf. subviscida</name>
    <dbReference type="NCBI Taxonomy" id="2480587"/>
    <lineage>
        <taxon>Eukaryota</taxon>
        <taxon>Fungi</taxon>
        <taxon>Dikarya</taxon>
        <taxon>Basidiomycota</taxon>
        <taxon>Agaricomycotina</taxon>
        <taxon>Agaricomycetes</taxon>
        <taxon>Agaricomycetidae</taxon>
        <taxon>Agaricales</taxon>
        <taxon>Agaricineae</taxon>
        <taxon>Strophariaceae</taxon>
        <taxon>Psilocybe</taxon>
    </lineage>
</organism>
<evidence type="ECO:0000313" key="1">
    <source>
        <dbReference type="EMBL" id="KAF5310910.1"/>
    </source>
</evidence>
<dbReference type="Proteomes" id="UP000567179">
    <property type="component" value="Unassembled WGS sequence"/>
</dbReference>
<reference evidence="1 2" key="1">
    <citation type="journal article" date="2020" name="ISME J.">
        <title>Uncovering the hidden diversity of litter-decomposition mechanisms in mushroom-forming fungi.</title>
        <authorList>
            <person name="Floudas D."/>
            <person name="Bentzer J."/>
            <person name="Ahren D."/>
            <person name="Johansson T."/>
            <person name="Persson P."/>
            <person name="Tunlid A."/>
        </authorList>
    </citation>
    <scope>NUCLEOTIDE SEQUENCE [LARGE SCALE GENOMIC DNA]</scope>
    <source>
        <strain evidence="1 2">CBS 101986</strain>
    </source>
</reference>
<proteinExistence type="predicted"/>
<comment type="caution">
    <text evidence="1">The sequence shown here is derived from an EMBL/GenBank/DDBJ whole genome shotgun (WGS) entry which is preliminary data.</text>
</comment>
<dbReference type="AlphaFoldDB" id="A0A8H5ATP4"/>
<sequence length="402" mass="45525">MSSSHPQPPKLPLDIIRYLLDLLLASQDFQSLKAFASTCTEYAQPARRLLFHQVALRLDTQPTPTSISDISRRIQGLCVMFTRSPETRSYIQRFVLLDSYPVYNSDWITQQPRLSNLVGMLTNVRQLTLGCSVGYLDALRLPPELMEPLERLIKQPQLKMLTLINIRFFPQSFLQTHAAFLFAINAHTSLLSGASTAPFSGSRLKYLNVRTESPTDTDCVGHLIQIHRRHLKMVKWRCWEDPRITRSASFPVGGVNVDLGTLRALKKLVLRVSFGSIAADLSGFLLLMNCISRPSPLTILEIIVVCPEQRTDTALNQVYHHDVWRKFVNVLESSMYRSLCRVTLAVTVHQFKVVLPNGHSSTSLVELKQGLEKALSRVINISTLHFTLSVHRFFPDSKDSDD</sequence>
<name>A0A8H5ATP4_9AGAR</name>
<keyword evidence="2" id="KW-1185">Reference proteome</keyword>
<dbReference type="EMBL" id="JAACJJ010000057">
    <property type="protein sequence ID" value="KAF5310910.1"/>
    <property type="molecule type" value="Genomic_DNA"/>
</dbReference>